<evidence type="ECO:0000313" key="8">
    <source>
        <dbReference type="Proteomes" id="UP001299608"/>
    </source>
</evidence>
<evidence type="ECO:0000313" key="7">
    <source>
        <dbReference type="Proteomes" id="UP000669239"/>
    </source>
</evidence>
<organism evidence="5 8">
    <name type="scientific">Enterocloster aldenensis</name>
    <dbReference type="NCBI Taxonomy" id="358742"/>
    <lineage>
        <taxon>Bacteria</taxon>
        <taxon>Bacillati</taxon>
        <taxon>Bacillota</taxon>
        <taxon>Clostridia</taxon>
        <taxon>Lachnospirales</taxon>
        <taxon>Lachnospiraceae</taxon>
        <taxon>Enterocloster</taxon>
    </lineage>
</organism>
<reference evidence="6 7" key="1">
    <citation type="journal article" date="2020" name="Cell Host Microbe">
        <title>Functional and Genomic Variation between Human-Derived Isolates of Lachnospiraceae Reveals Inter- and Intra-Species Diversity.</title>
        <authorList>
            <person name="Sorbara M.T."/>
            <person name="Littmann E.R."/>
            <person name="Fontana E."/>
            <person name="Moody T.U."/>
            <person name="Kohout C.E."/>
            <person name="Gjonbalaj M."/>
            <person name="Eaton V."/>
            <person name="Seok R."/>
            <person name="Leiner I.M."/>
            <person name="Pamer E.G."/>
        </authorList>
    </citation>
    <scope>NUCLEOTIDE SEQUENCE [LARGE SCALE GENOMIC DNA]</scope>
    <source>
        <strain evidence="6 7">MSK.1.17</strain>
    </source>
</reference>
<dbReference type="InterPro" id="IPR003439">
    <property type="entry name" value="ABC_transporter-like_ATP-bd"/>
</dbReference>
<dbReference type="PANTHER" id="PTHR42788">
    <property type="entry name" value="TAURINE IMPORT ATP-BINDING PROTEIN-RELATED"/>
    <property type="match status" value="1"/>
</dbReference>
<dbReference type="InterPro" id="IPR027417">
    <property type="entry name" value="P-loop_NTPase"/>
</dbReference>
<dbReference type="InterPro" id="IPR050166">
    <property type="entry name" value="ABC_transporter_ATP-bind"/>
</dbReference>
<reference evidence="6" key="2">
    <citation type="submission" date="2020-02" db="EMBL/GenBank/DDBJ databases">
        <authorList>
            <person name="Littmann E."/>
            <person name="Sorbara M."/>
        </authorList>
    </citation>
    <scope>NUCLEOTIDE SEQUENCE</scope>
    <source>
        <strain evidence="6">MSK.1.17</strain>
    </source>
</reference>
<gene>
    <name evidence="6" type="ORF">G5B36_08680</name>
    <name evidence="5" type="ORF">L0N08_27710</name>
</gene>
<dbReference type="RefSeq" id="WP_165641887.1">
    <property type="nucleotide sequence ID" value="NZ_BAABZL010000001.1"/>
</dbReference>
<dbReference type="Gene3D" id="3.40.50.300">
    <property type="entry name" value="P-loop containing nucleotide triphosphate hydrolases"/>
    <property type="match status" value="1"/>
</dbReference>
<dbReference type="GO" id="GO:0016887">
    <property type="term" value="F:ATP hydrolysis activity"/>
    <property type="evidence" value="ECO:0007669"/>
    <property type="project" value="InterPro"/>
</dbReference>
<dbReference type="SUPFAM" id="SSF52540">
    <property type="entry name" value="P-loop containing nucleoside triphosphate hydrolases"/>
    <property type="match status" value="1"/>
</dbReference>
<keyword evidence="7" id="KW-1185">Reference proteome</keyword>
<sequence>MLEVRNLYKSFDVAGKRQRVIEDLSFVVQDRDFYMILGQSGCGKSTLLRMLGGFAAPDKGDILLDGQRVIRPSRNMMMVFQDFNQLFPWFTLKGNMIYALKKAKIRVEGDDYGAYALAYLRMAGLEGCMDSYPHQLSGGMKQRGALARALCLRPGVLLMDEPFSSLDYMTKHGLYKSIKEMVEQTGATVVMVTHDIEEALCLGTSIRVLSKESGRFSGMYDQGGDGFSAEVREQMEGCLA</sequence>
<evidence type="ECO:0000259" key="4">
    <source>
        <dbReference type="PROSITE" id="PS50893"/>
    </source>
</evidence>
<proteinExistence type="predicted"/>
<keyword evidence="3 5" id="KW-0067">ATP-binding</keyword>
<protein>
    <submittedName>
        <fullName evidence="5">ATP-binding cassette domain-containing protein</fullName>
    </submittedName>
</protein>
<dbReference type="PANTHER" id="PTHR42788:SF13">
    <property type="entry name" value="ALIPHATIC SULFONATES IMPORT ATP-BINDING PROTEIN SSUB"/>
    <property type="match status" value="1"/>
</dbReference>
<evidence type="ECO:0000313" key="6">
    <source>
        <dbReference type="EMBL" id="NSJ48773.1"/>
    </source>
</evidence>
<accession>A0AAW5C820</accession>
<evidence type="ECO:0000256" key="1">
    <source>
        <dbReference type="ARBA" id="ARBA00022448"/>
    </source>
</evidence>
<dbReference type="Pfam" id="PF00005">
    <property type="entry name" value="ABC_tran"/>
    <property type="match status" value="1"/>
</dbReference>
<dbReference type="SMART" id="SM00382">
    <property type="entry name" value="AAA"/>
    <property type="match status" value="1"/>
</dbReference>
<dbReference type="EMBL" id="JAKNGE010000055">
    <property type="protein sequence ID" value="MCG4749199.1"/>
    <property type="molecule type" value="Genomic_DNA"/>
</dbReference>
<keyword evidence="2" id="KW-0547">Nucleotide-binding</keyword>
<dbReference type="Proteomes" id="UP001299608">
    <property type="component" value="Unassembled WGS sequence"/>
</dbReference>
<dbReference type="GO" id="GO:0005524">
    <property type="term" value="F:ATP binding"/>
    <property type="evidence" value="ECO:0007669"/>
    <property type="project" value="UniProtKB-KW"/>
</dbReference>
<evidence type="ECO:0000256" key="2">
    <source>
        <dbReference type="ARBA" id="ARBA00022741"/>
    </source>
</evidence>
<dbReference type="PROSITE" id="PS50893">
    <property type="entry name" value="ABC_TRANSPORTER_2"/>
    <property type="match status" value="1"/>
</dbReference>
<dbReference type="EMBL" id="JAAITT010000010">
    <property type="protein sequence ID" value="NSJ48773.1"/>
    <property type="molecule type" value="Genomic_DNA"/>
</dbReference>
<dbReference type="Proteomes" id="UP000669239">
    <property type="component" value="Unassembled WGS sequence"/>
</dbReference>
<reference evidence="5" key="3">
    <citation type="submission" date="2022-01" db="EMBL/GenBank/DDBJ databases">
        <title>Collection of gut derived symbiotic bacterial strains cultured from healthy donors.</title>
        <authorList>
            <person name="Lin H."/>
            <person name="Kohout C."/>
            <person name="Waligurski E."/>
            <person name="Pamer E.G."/>
        </authorList>
    </citation>
    <scope>NUCLEOTIDE SEQUENCE</scope>
    <source>
        <strain evidence="5">DFI.6.55</strain>
    </source>
</reference>
<dbReference type="InterPro" id="IPR003593">
    <property type="entry name" value="AAA+_ATPase"/>
</dbReference>
<keyword evidence="1" id="KW-0813">Transport</keyword>
<evidence type="ECO:0000313" key="5">
    <source>
        <dbReference type="EMBL" id="MCG4749199.1"/>
    </source>
</evidence>
<comment type="caution">
    <text evidence="5">The sequence shown here is derived from an EMBL/GenBank/DDBJ whole genome shotgun (WGS) entry which is preliminary data.</text>
</comment>
<evidence type="ECO:0000256" key="3">
    <source>
        <dbReference type="ARBA" id="ARBA00022840"/>
    </source>
</evidence>
<dbReference type="GeneID" id="97203466"/>
<feature type="domain" description="ABC transporter" evidence="4">
    <location>
        <begin position="2"/>
        <end position="236"/>
    </location>
</feature>
<name>A0AAW5C820_9FIRM</name>
<dbReference type="AlphaFoldDB" id="A0AAW5C820"/>